<dbReference type="AlphaFoldDB" id="A0A087AM02"/>
<evidence type="ECO:0000259" key="1">
    <source>
        <dbReference type="Pfam" id="PF01208"/>
    </source>
</evidence>
<dbReference type="GO" id="GO:0006779">
    <property type="term" value="P:porphyrin-containing compound biosynthetic process"/>
    <property type="evidence" value="ECO:0007669"/>
    <property type="project" value="InterPro"/>
</dbReference>
<dbReference type="Pfam" id="PF01208">
    <property type="entry name" value="URO-D"/>
    <property type="match status" value="1"/>
</dbReference>
<feature type="domain" description="Uroporphyrinogen decarboxylase (URO-D)" evidence="1">
    <location>
        <begin position="35"/>
        <end position="342"/>
    </location>
</feature>
<dbReference type="RefSeq" id="WP_033516344.1">
    <property type="nucleotide sequence ID" value="NZ_JGYV01000024.1"/>
</dbReference>
<dbReference type="InterPro" id="IPR000257">
    <property type="entry name" value="Uroporphyrinogen_deCOase"/>
</dbReference>
<evidence type="ECO:0000313" key="2">
    <source>
        <dbReference type="EMBL" id="KFI59802.1"/>
    </source>
</evidence>
<dbReference type="SUPFAM" id="SSF51726">
    <property type="entry name" value="UROD/MetE-like"/>
    <property type="match status" value="1"/>
</dbReference>
<evidence type="ECO:0000313" key="3">
    <source>
        <dbReference type="Proteomes" id="UP000029067"/>
    </source>
</evidence>
<dbReference type="STRING" id="1688.BCUN_1569"/>
<dbReference type="OrthoDB" id="7375127at2"/>
<accession>A0A087AM02</accession>
<organism evidence="2 3">
    <name type="scientific">Bifidobacterium cuniculi</name>
    <dbReference type="NCBI Taxonomy" id="1688"/>
    <lineage>
        <taxon>Bacteria</taxon>
        <taxon>Bacillati</taxon>
        <taxon>Actinomycetota</taxon>
        <taxon>Actinomycetes</taxon>
        <taxon>Bifidobacteriales</taxon>
        <taxon>Bifidobacteriaceae</taxon>
        <taxon>Bifidobacterium</taxon>
    </lineage>
</organism>
<proteinExistence type="predicted"/>
<dbReference type="Gene3D" id="3.20.20.210">
    <property type="match status" value="1"/>
</dbReference>
<sequence length="344" mass="37980">MVNRRAQFHAIASGEPGAGHLTAAWQHLIGHEYGAEAFADAYVDFVKRWDWDWVKINPRAVWYAESWGSRFDPQDYGDYVIPRKVEDVIKTPEDITKVTELDWRDNPVLSESIEAATLIRERLQDRAVIQTLFSPLSILLQLADLPLYAGDTHAHPTVTLDALVFDQPERAHEALGNIARTFAKVAAQLVTPANLGGAGLDGIFYAVTGTAGLFTKEQYEEFGRPYDEIVLTAIHEANRDSKVLLHTCRDHANPDWFDIDAVDILQWDQYADGNPAADADFAAVPVAGAHSEDFGPDGDLARLRQELNDTVALRDGRPFLLAPSCTVPTPAADEALAVLAELRA</sequence>
<keyword evidence="3" id="KW-1185">Reference proteome</keyword>
<name>A0A087AM02_9BIFI</name>
<dbReference type="InterPro" id="IPR038071">
    <property type="entry name" value="UROD/MetE-like_sf"/>
</dbReference>
<dbReference type="GO" id="GO:0004853">
    <property type="term" value="F:uroporphyrinogen decarboxylase activity"/>
    <property type="evidence" value="ECO:0007669"/>
    <property type="project" value="InterPro"/>
</dbReference>
<gene>
    <name evidence="2" type="ORF">BCUN_1569</name>
</gene>
<reference evidence="2 3" key="1">
    <citation type="submission" date="2014-03" db="EMBL/GenBank/DDBJ databases">
        <title>Genomics of Bifidobacteria.</title>
        <authorList>
            <person name="Ventura M."/>
            <person name="Milani C."/>
            <person name="Lugli G.A."/>
        </authorList>
    </citation>
    <scope>NUCLEOTIDE SEQUENCE [LARGE SCALE GENOMIC DNA]</scope>
    <source>
        <strain evidence="2 3">LMG 10738</strain>
    </source>
</reference>
<comment type="caution">
    <text evidence="2">The sequence shown here is derived from an EMBL/GenBank/DDBJ whole genome shotgun (WGS) entry which is preliminary data.</text>
</comment>
<dbReference type="Proteomes" id="UP000029067">
    <property type="component" value="Unassembled WGS sequence"/>
</dbReference>
<dbReference type="eggNOG" id="COG0407">
    <property type="taxonomic scope" value="Bacteria"/>
</dbReference>
<dbReference type="EMBL" id="JGYV01000024">
    <property type="protein sequence ID" value="KFI59802.1"/>
    <property type="molecule type" value="Genomic_DNA"/>
</dbReference>
<protein>
    <recommendedName>
        <fullName evidence="1">Uroporphyrinogen decarboxylase (URO-D) domain-containing protein</fullName>
    </recommendedName>
</protein>